<sequence>MKIVLIAGPYYSGGDPEKIEYNIRHAEKYAIALANRNIGFFCPHLHTSHFEAKANASEEFYKELDMVIYDRACDGVVLIPGWEDSSGARNEERRATERGIPKFFPKSPDDEECLAEIEHWAKK</sequence>
<evidence type="ECO:0000313" key="2">
    <source>
        <dbReference type="EMBL" id="KKU17552.1"/>
    </source>
</evidence>
<reference evidence="2 3" key="1">
    <citation type="journal article" date="2015" name="Nature">
        <title>rRNA introns, odd ribosomes, and small enigmatic genomes across a large radiation of phyla.</title>
        <authorList>
            <person name="Brown C.T."/>
            <person name="Hug L.A."/>
            <person name="Thomas B.C."/>
            <person name="Sharon I."/>
            <person name="Castelle C.J."/>
            <person name="Singh A."/>
            <person name="Wilkins M.J."/>
            <person name="Williams K.H."/>
            <person name="Banfield J.F."/>
        </authorList>
    </citation>
    <scope>NUCLEOTIDE SEQUENCE [LARGE SCALE GENOMIC DNA]</scope>
</reference>
<organism evidence="2 3">
    <name type="scientific">Candidatus Azambacteria bacterium GW2011_GWA2_45_90</name>
    <dbReference type="NCBI Taxonomy" id="1618614"/>
    <lineage>
        <taxon>Bacteria</taxon>
        <taxon>Candidatus Azamiibacteriota</taxon>
    </lineage>
</organism>
<gene>
    <name evidence="2" type="ORF">UX27_C0031G0011</name>
</gene>
<dbReference type="Pfam" id="PF14359">
    <property type="entry name" value="DUF4406"/>
    <property type="match status" value="1"/>
</dbReference>
<feature type="region of interest" description="Disordered" evidence="1">
    <location>
        <begin position="84"/>
        <end position="107"/>
    </location>
</feature>
<dbReference type="SUPFAM" id="SSF52309">
    <property type="entry name" value="N-(deoxy)ribosyltransferase-like"/>
    <property type="match status" value="1"/>
</dbReference>
<evidence type="ECO:0000256" key="1">
    <source>
        <dbReference type="SAM" id="MobiDB-lite"/>
    </source>
</evidence>
<dbReference type="AlphaFoldDB" id="A0A0G1NB11"/>
<dbReference type="InterPro" id="IPR025518">
    <property type="entry name" value="DUF4406"/>
</dbReference>
<name>A0A0G1NB11_9BACT</name>
<dbReference type="Gene3D" id="3.40.50.10400">
    <property type="entry name" value="Hypothetical protein PA1492"/>
    <property type="match status" value="1"/>
</dbReference>
<dbReference type="EMBL" id="LCLO01000031">
    <property type="protein sequence ID" value="KKU17552.1"/>
    <property type="molecule type" value="Genomic_DNA"/>
</dbReference>
<evidence type="ECO:0000313" key="3">
    <source>
        <dbReference type="Proteomes" id="UP000034644"/>
    </source>
</evidence>
<accession>A0A0G1NB11</accession>
<dbReference type="Proteomes" id="UP000034644">
    <property type="component" value="Unassembled WGS sequence"/>
</dbReference>
<proteinExistence type="predicted"/>
<comment type="caution">
    <text evidence="2">The sequence shown here is derived from an EMBL/GenBank/DDBJ whole genome shotgun (WGS) entry which is preliminary data.</text>
</comment>
<evidence type="ECO:0008006" key="4">
    <source>
        <dbReference type="Google" id="ProtNLM"/>
    </source>
</evidence>
<protein>
    <recommendedName>
        <fullName evidence="4">DUF4406 domain-containing protein</fullName>
    </recommendedName>
</protein>
<feature type="compositionally biased region" description="Basic and acidic residues" evidence="1">
    <location>
        <begin position="89"/>
        <end position="100"/>
    </location>
</feature>